<accession>A0AA88NCB8</accession>
<keyword evidence="3" id="KW-1185">Reference proteome</keyword>
<feature type="compositionally biased region" description="Basic and acidic residues" evidence="1">
    <location>
        <begin position="59"/>
        <end position="72"/>
    </location>
</feature>
<evidence type="ECO:0000256" key="1">
    <source>
        <dbReference type="SAM" id="MobiDB-lite"/>
    </source>
</evidence>
<protein>
    <submittedName>
        <fullName evidence="2">Uncharacterized protein</fullName>
    </submittedName>
</protein>
<gene>
    <name evidence="2" type="ORF">Q5P01_006985</name>
</gene>
<dbReference type="AlphaFoldDB" id="A0AA88NCB8"/>
<evidence type="ECO:0000313" key="2">
    <source>
        <dbReference type="EMBL" id="KAK2854324.1"/>
    </source>
</evidence>
<dbReference type="EMBL" id="JAUPFM010000004">
    <property type="protein sequence ID" value="KAK2854324.1"/>
    <property type="molecule type" value="Genomic_DNA"/>
</dbReference>
<reference evidence="2" key="1">
    <citation type="submission" date="2023-07" db="EMBL/GenBank/DDBJ databases">
        <title>Chromosome-level Genome Assembly of Striped Snakehead (Channa striata).</title>
        <authorList>
            <person name="Liu H."/>
        </authorList>
    </citation>
    <scope>NUCLEOTIDE SEQUENCE</scope>
    <source>
        <strain evidence="2">Gz</strain>
        <tissue evidence="2">Muscle</tissue>
    </source>
</reference>
<proteinExistence type="predicted"/>
<feature type="region of interest" description="Disordered" evidence="1">
    <location>
        <begin position="59"/>
        <end position="107"/>
    </location>
</feature>
<sequence length="148" mass="16034">MCGSGSCCEARSASGPVREREAGGGLFRYWLARRGGGACHGGLLVLLRTGSVVRRRRADVHLTAEPRPDGAADRTVLSPPNRARRSLRGPSSARTPDSRSVSNGVSGSSGAFSRLIRGGVCLRLRRREWMIDGAERRWKFHVQIGLLP</sequence>
<organism evidence="2 3">
    <name type="scientific">Channa striata</name>
    <name type="common">Snakehead murrel</name>
    <name type="synonym">Ophicephalus striatus</name>
    <dbReference type="NCBI Taxonomy" id="64152"/>
    <lineage>
        <taxon>Eukaryota</taxon>
        <taxon>Metazoa</taxon>
        <taxon>Chordata</taxon>
        <taxon>Craniata</taxon>
        <taxon>Vertebrata</taxon>
        <taxon>Euteleostomi</taxon>
        <taxon>Actinopterygii</taxon>
        <taxon>Neopterygii</taxon>
        <taxon>Teleostei</taxon>
        <taxon>Neoteleostei</taxon>
        <taxon>Acanthomorphata</taxon>
        <taxon>Anabantaria</taxon>
        <taxon>Anabantiformes</taxon>
        <taxon>Channoidei</taxon>
        <taxon>Channidae</taxon>
        <taxon>Channa</taxon>
    </lineage>
</organism>
<dbReference type="Proteomes" id="UP001187415">
    <property type="component" value="Unassembled WGS sequence"/>
</dbReference>
<comment type="caution">
    <text evidence="2">The sequence shown here is derived from an EMBL/GenBank/DDBJ whole genome shotgun (WGS) entry which is preliminary data.</text>
</comment>
<feature type="compositionally biased region" description="Low complexity" evidence="1">
    <location>
        <begin position="98"/>
        <end position="107"/>
    </location>
</feature>
<evidence type="ECO:0000313" key="3">
    <source>
        <dbReference type="Proteomes" id="UP001187415"/>
    </source>
</evidence>
<name>A0AA88NCB8_CHASR</name>